<name>A0A2S0S445_9AGAM</name>
<reference evidence="2" key="1">
    <citation type="journal article" date="2018" name="Int. J. Biol. Macromol.">
        <title>Characterization of the mitochondrial genomes of three species in the ectomycorrhizal genus Cantharellus and phylogeny of Agaricomycetes.</title>
        <authorList>
            <person name="Li Q."/>
            <person name="Liao M."/>
            <person name="Yang M."/>
            <person name="Xiong C."/>
            <person name="Jin X."/>
            <person name="Chen Z."/>
            <person name="Huang W."/>
        </authorList>
    </citation>
    <scope>NUCLEOTIDE SEQUENCE</scope>
    <source>
        <strain evidence="2">S38</strain>
    </source>
</reference>
<evidence type="ECO:0000256" key="1">
    <source>
        <dbReference type="SAM" id="Phobius"/>
    </source>
</evidence>
<protein>
    <submittedName>
        <fullName evidence="2">Uncharacterized protein</fullName>
    </submittedName>
</protein>
<dbReference type="EMBL" id="MG602716">
    <property type="protein sequence ID" value="AWA82116.1"/>
    <property type="molecule type" value="Genomic_DNA"/>
</dbReference>
<keyword evidence="1" id="KW-0812">Transmembrane</keyword>
<geneLocation type="mitochondrion" evidence="2"/>
<evidence type="ECO:0000313" key="2">
    <source>
        <dbReference type="EMBL" id="AWA82116.1"/>
    </source>
</evidence>
<keyword evidence="1" id="KW-0472">Membrane</keyword>
<feature type="transmembrane region" description="Helical" evidence="1">
    <location>
        <begin position="9"/>
        <end position="30"/>
    </location>
</feature>
<dbReference type="RefSeq" id="YP_009486055.1">
    <property type="nucleotide sequence ID" value="NC_037756.1"/>
</dbReference>
<proteinExistence type="predicted"/>
<accession>A0A2S0S445</accession>
<dbReference type="AlphaFoldDB" id="A0A2S0S445"/>
<organism evidence="2">
    <name type="scientific">Cantharellus appalachiensis</name>
    <dbReference type="NCBI Taxonomy" id="409893"/>
    <lineage>
        <taxon>Eukaryota</taxon>
        <taxon>Fungi</taxon>
        <taxon>Dikarya</taxon>
        <taxon>Basidiomycota</taxon>
        <taxon>Agaricomycotina</taxon>
        <taxon>Agaricomycetes</taxon>
        <taxon>Cantharellales</taxon>
        <taxon>Hydnaceae</taxon>
        <taxon>Cantharellus</taxon>
    </lineage>
</organism>
<sequence length="150" mass="17478">MNLLNNSKLLLVMILIGYLIYMISEFNLLYSDYIAALERLNINNLPQVIREITQLQHMYTILPEQDEPLTPLSINIVYYTHVIINYKYFLYHHNSMAELQNMVEQNPILASKLTNVIKQDIINSLPESNLLITDIFVKQAIKLADPFSHL</sequence>
<dbReference type="GeneID" id="36938677"/>
<gene>
    <name evidence="2" type="primary">orf150</name>
</gene>
<keyword evidence="1" id="KW-1133">Transmembrane helix</keyword>
<keyword evidence="2" id="KW-0496">Mitochondrion</keyword>